<dbReference type="InterPro" id="IPR020904">
    <property type="entry name" value="Sc_DH/Rdtase_CS"/>
</dbReference>
<organism evidence="5 6">
    <name type="scientific">Paecilomyces lecythidis</name>
    <dbReference type="NCBI Taxonomy" id="3004212"/>
    <lineage>
        <taxon>Eukaryota</taxon>
        <taxon>Fungi</taxon>
        <taxon>Dikarya</taxon>
        <taxon>Ascomycota</taxon>
        <taxon>Pezizomycotina</taxon>
        <taxon>Eurotiomycetes</taxon>
        <taxon>Eurotiomycetidae</taxon>
        <taxon>Eurotiales</taxon>
        <taxon>Thermoascaceae</taxon>
        <taxon>Paecilomyces</taxon>
    </lineage>
</organism>
<dbReference type="SUPFAM" id="SSF51735">
    <property type="entry name" value="NAD(P)-binding Rossmann-fold domains"/>
    <property type="match status" value="1"/>
</dbReference>
<dbReference type="Pfam" id="PF00106">
    <property type="entry name" value="adh_short"/>
    <property type="match status" value="1"/>
</dbReference>
<comment type="similarity">
    <text evidence="1 3">Belongs to the short-chain dehydrogenases/reductases (SDR) family.</text>
</comment>
<keyword evidence="2" id="KW-0521">NADP</keyword>
<dbReference type="Gene3D" id="3.40.50.720">
    <property type="entry name" value="NAD(P)-binding Rossmann-like Domain"/>
    <property type="match status" value="1"/>
</dbReference>
<dbReference type="PRINTS" id="PR00080">
    <property type="entry name" value="SDRFAMILY"/>
</dbReference>
<comment type="caution">
    <text evidence="5">The sequence shown here is derived from an EMBL/GenBank/DDBJ whole genome shotgun (WGS) entry which is preliminary data.</text>
</comment>
<dbReference type="PANTHER" id="PTHR42760">
    <property type="entry name" value="SHORT-CHAIN DEHYDROGENASES/REDUCTASES FAMILY MEMBER"/>
    <property type="match status" value="1"/>
</dbReference>
<gene>
    <name evidence="5" type="ORF">Plec18167_009718</name>
</gene>
<dbReference type="CDD" id="cd05233">
    <property type="entry name" value="SDR_c"/>
    <property type="match status" value="1"/>
</dbReference>
<dbReference type="InterPro" id="IPR036291">
    <property type="entry name" value="NAD(P)-bd_dom_sf"/>
</dbReference>
<dbReference type="PRINTS" id="PR00081">
    <property type="entry name" value="GDHRDH"/>
</dbReference>
<proteinExistence type="inferred from homology"/>
<feature type="domain" description="Ketoreductase" evidence="4">
    <location>
        <begin position="13"/>
        <end position="204"/>
    </location>
</feature>
<evidence type="ECO:0000259" key="4">
    <source>
        <dbReference type="SMART" id="SM00822"/>
    </source>
</evidence>
<protein>
    <recommendedName>
        <fullName evidence="4">Ketoreductase domain-containing protein</fullName>
    </recommendedName>
</protein>
<dbReference type="SMART" id="SM00822">
    <property type="entry name" value="PKS_KR"/>
    <property type="match status" value="1"/>
</dbReference>
<evidence type="ECO:0000313" key="5">
    <source>
        <dbReference type="EMBL" id="KAL1864520.1"/>
    </source>
</evidence>
<dbReference type="InterPro" id="IPR002347">
    <property type="entry name" value="SDR_fam"/>
</dbReference>
<dbReference type="PROSITE" id="PS00061">
    <property type="entry name" value="ADH_SHORT"/>
    <property type="match status" value="1"/>
</dbReference>
<reference evidence="5 6" key="1">
    <citation type="journal article" date="2024" name="IMA Fungus">
        <title>IMA Genome - F19 : A genome assembly and annotation guide to empower mycologists, including annotated draft genome sequences of Ceratocystis pirilliformis, Diaporthe australafricana, Fusarium ophioides, Paecilomyces lecythidis, and Sporothrix stenoceras.</title>
        <authorList>
            <person name="Aylward J."/>
            <person name="Wilson A.M."/>
            <person name="Visagie C.M."/>
            <person name="Spraker J."/>
            <person name="Barnes I."/>
            <person name="Buitendag C."/>
            <person name="Ceriani C."/>
            <person name="Del Mar Angel L."/>
            <person name="du Plessis D."/>
            <person name="Fuchs T."/>
            <person name="Gasser K."/>
            <person name="Kramer D."/>
            <person name="Li W."/>
            <person name="Munsamy K."/>
            <person name="Piso A."/>
            <person name="Price J.L."/>
            <person name="Sonnekus B."/>
            <person name="Thomas C."/>
            <person name="van der Nest A."/>
            <person name="van Dijk A."/>
            <person name="van Heerden A."/>
            <person name="van Vuuren N."/>
            <person name="Yilmaz N."/>
            <person name="Duong T.A."/>
            <person name="van der Merwe N.A."/>
            <person name="Wingfield M.J."/>
            <person name="Wingfield B.D."/>
        </authorList>
    </citation>
    <scope>NUCLEOTIDE SEQUENCE [LARGE SCALE GENOMIC DNA]</scope>
    <source>
        <strain evidence="5 6">CMW 18167</strain>
    </source>
</reference>
<evidence type="ECO:0000256" key="2">
    <source>
        <dbReference type="ARBA" id="ARBA00022857"/>
    </source>
</evidence>
<evidence type="ECO:0000256" key="3">
    <source>
        <dbReference type="RuleBase" id="RU000363"/>
    </source>
</evidence>
<keyword evidence="6" id="KW-1185">Reference proteome</keyword>
<accession>A0ABR3WLL3</accession>
<dbReference type="EMBL" id="JAVDPF010000080">
    <property type="protein sequence ID" value="KAL1864520.1"/>
    <property type="molecule type" value="Genomic_DNA"/>
</dbReference>
<evidence type="ECO:0000313" key="6">
    <source>
        <dbReference type="Proteomes" id="UP001583193"/>
    </source>
</evidence>
<dbReference type="InterPro" id="IPR057326">
    <property type="entry name" value="KR_dom"/>
</dbReference>
<evidence type="ECO:0000256" key="1">
    <source>
        <dbReference type="ARBA" id="ARBA00006484"/>
    </source>
</evidence>
<sequence length="267" mass="28327">MSASSEPSAMQGKRVIVTGGSRGIGAAITRDLILAGASVIFLDLNEDLAKLILEELTPLVTLPQILHFKFADVSNRKEIFKAIEGAVSILGGLDGLVNAAGVERRCAAETISEEELDLVLGINLKGSIFASQAAFPYLKNNKMASIINFGSGAGVNPHPGGGSYSASKGAIHAITRTFAAEWGSYGIRVNSLLPAVRTELVDEYRSRCTTEELQILDAQLARQIFLGGKMGDPARDLVPVVLFMLSDASRFVTAQIIPVDGGIVQTR</sequence>
<dbReference type="Proteomes" id="UP001583193">
    <property type="component" value="Unassembled WGS sequence"/>
</dbReference>
<name>A0ABR3WLL3_9EURO</name>